<dbReference type="STRING" id="97972.A0A2V1E1R1"/>
<dbReference type="GO" id="GO:0032259">
    <property type="term" value="P:methylation"/>
    <property type="evidence" value="ECO:0007669"/>
    <property type="project" value="UniProtKB-KW"/>
</dbReference>
<sequence length="414" mass="46070">MSQSQTRIAELAAAVAHHTQRVDKYLTSNNLPTPSFQVDGPVELGLPADIEESRIEALQATQELNDLLQGPRNLILNHQHHSLVPLKFISQFDIAKKVPVDEAIAFKDLAASVALDNSAVTRILRMGIANRIFKEPRAGFIAHSAASKQIAEDARIASWVGSCVDEFWPAAQKVVDALVKWPNADEPDQTAYVLANDGLSFYEVLRRDSHRATRFGEAMSFVTQGEGFSLQHLTDGYPWDTIRPGMVVDVGGSHGTTAFAIARKYPHLRFIVQDLPKTVAGSREVEGLNVEFMAHNFFEGQPVKGADVYLFRLIMHNWPDAYCVRILKSLVPALKKGARVLIMNGVAPPPGTVPNNLERKLRSLDLTMLIIGNAKDREVHEWKTLFEQADARFRFKGVRQPPGSRLAIIEVEWD</sequence>
<accession>A0A2V1E1R1</accession>
<organism evidence="5 6">
    <name type="scientific">Periconia macrospinosa</name>
    <dbReference type="NCBI Taxonomy" id="97972"/>
    <lineage>
        <taxon>Eukaryota</taxon>
        <taxon>Fungi</taxon>
        <taxon>Dikarya</taxon>
        <taxon>Ascomycota</taxon>
        <taxon>Pezizomycotina</taxon>
        <taxon>Dothideomycetes</taxon>
        <taxon>Pleosporomycetidae</taxon>
        <taxon>Pleosporales</taxon>
        <taxon>Massarineae</taxon>
        <taxon>Periconiaceae</taxon>
        <taxon>Periconia</taxon>
    </lineage>
</organism>
<dbReference type="AlphaFoldDB" id="A0A2V1E1R1"/>
<dbReference type="InterPro" id="IPR036388">
    <property type="entry name" value="WH-like_DNA-bd_sf"/>
</dbReference>
<keyword evidence="1 5" id="KW-0489">Methyltransferase</keyword>
<name>A0A2V1E1R1_9PLEO</name>
<dbReference type="EMBL" id="KZ805323">
    <property type="protein sequence ID" value="PVI04246.1"/>
    <property type="molecule type" value="Genomic_DNA"/>
</dbReference>
<reference evidence="5 6" key="1">
    <citation type="journal article" date="2018" name="Sci. Rep.">
        <title>Comparative genomics provides insights into the lifestyle and reveals functional heterogeneity of dark septate endophytic fungi.</title>
        <authorList>
            <person name="Knapp D.G."/>
            <person name="Nemeth J.B."/>
            <person name="Barry K."/>
            <person name="Hainaut M."/>
            <person name="Henrissat B."/>
            <person name="Johnson J."/>
            <person name="Kuo A."/>
            <person name="Lim J.H.P."/>
            <person name="Lipzen A."/>
            <person name="Nolan M."/>
            <person name="Ohm R.A."/>
            <person name="Tamas L."/>
            <person name="Grigoriev I.V."/>
            <person name="Spatafora J.W."/>
            <person name="Nagy L.G."/>
            <person name="Kovacs G.M."/>
        </authorList>
    </citation>
    <scope>NUCLEOTIDE SEQUENCE [LARGE SCALE GENOMIC DNA]</scope>
    <source>
        <strain evidence="5 6">DSE2036</strain>
    </source>
</reference>
<dbReference type="PANTHER" id="PTHR43712">
    <property type="entry name" value="PUTATIVE (AFU_ORTHOLOGUE AFUA_4G14580)-RELATED"/>
    <property type="match status" value="1"/>
</dbReference>
<dbReference type="OrthoDB" id="1606438at2759"/>
<dbReference type="Proteomes" id="UP000244855">
    <property type="component" value="Unassembled WGS sequence"/>
</dbReference>
<gene>
    <name evidence="5" type="ORF">DM02DRAFT_586460</name>
</gene>
<evidence type="ECO:0000256" key="2">
    <source>
        <dbReference type="ARBA" id="ARBA00022679"/>
    </source>
</evidence>
<dbReference type="InterPro" id="IPR001077">
    <property type="entry name" value="COMT_C"/>
</dbReference>
<dbReference type="SUPFAM" id="SSF53335">
    <property type="entry name" value="S-adenosyl-L-methionine-dependent methyltransferases"/>
    <property type="match status" value="1"/>
</dbReference>
<evidence type="ECO:0000313" key="6">
    <source>
        <dbReference type="Proteomes" id="UP000244855"/>
    </source>
</evidence>
<dbReference type="PROSITE" id="PS51683">
    <property type="entry name" value="SAM_OMT_II"/>
    <property type="match status" value="1"/>
</dbReference>
<feature type="domain" description="O-methyltransferase C-terminal" evidence="4">
    <location>
        <begin position="198"/>
        <end position="389"/>
    </location>
</feature>
<dbReference type="PANTHER" id="PTHR43712:SF12">
    <property type="entry name" value="STERIGMATOCYSTIN 8-O-METHYLTRANSFERASE"/>
    <property type="match status" value="1"/>
</dbReference>
<proteinExistence type="predicted"/>
<dbReference type="Pfam" id="PF00891">
    <property type="entry name" value="Methyltransf_2"/>
    <property type="match status" value="1"/>
</dbReference>
<evidence type="ECO:0000313" key="5">
    <source>
        <dbReference type="EMBL" id="PVI04246.1"/>
    </source>
</evidence>
<dbReference type="Gene3D" id="1.10.10.10">
    <property type="entry name" value="Winged helix-like DNA-binding domain superfamily/Winged helix DNA-binding domain"/>
    <property type="match status" value="1"/>
</dbReference>
<dbReference type="Gene3D" id="3.40.50.150">
    <property type="entry name" value="Vaccinia Virus protein VP39"/>
    <property type="match status" value="1"/>
</dbReference>
<dbReference type="InterPro" id="IPR029063">
    <property type="entry name" value="SAM-dependent_MTases_sf"/>
</dbReference>
<evidence type="ECO:0000256" key="3">
    <source>
        <dbReference type="ARBA" id="ARBA00022691"/>
    </source>
</evidence>
<evidence type="ECO:0000256" key="1">
    <source>
        <dbReference type="ARBA" id="ARBA00022603"/>
    </source>
</evidence>
<evidence type="ECO:0000259" key="4">
    <source>
        <dbReference type="Pfam" id="PF00891"/>
    </source>
</evidence>
<dbReference type="GO" id="GO:0008171">
    <property type="term" value="F:O-methyltransferase activity"/>
    <property type="evidence" value="ECO:0007669"/>
    <property type="project" value="InterPro"/>
</dbReference>
<keyword evidence="3" id="KW-0949">S-adenosyl-L-methionine</keyword>
<dbReference type="InterPro" id="IPR016461">
    <property type="entry name" value="COMT-like"/>
</dbReference>
<keyword evidence="6" id="KW-1185">Reference proteome</keyword>
<keyword evidence="2 5" id="KW-0808">Transferase</keyword>
<protein>
    <submittedName>
        <fullName evidence="5">Putative O-methyltransferase</fullName>
    </submittedName>
</protein>